<evidence type="ECO:0000313" key="2">
    <source>
        <dbReference type="EMBL" id="KAA6403530.1"/>
    </source>
</evidence>
<dbReference type="Gene3D" id="3.50.7.10">
    <property type="entry name" value="GroEL"/>
    <property type="match status" value="1"/>
</dbReference>
<proteinExistence type="predicted"/>
<name>A0A5J4X8F2_9EUKA</name>
<comment type="caution">
    <text evidence="2">The sequence shown here is derived from an EMBL/GenBank/DDBJ whole genome shotgun (WGS) entry which is preliminary data.</text>
</comment>
<evidence type="ECO:0000256" key="1">
    <source>
        <dbReference type="SAM" id="MobiDB-lite"/>
    </source>
</evidence>
<sequence>MEVLQSVRHSLFEIAAHFQLESLLEQLVSICGLPLEWTGVIKNLVFTAISREHNPINESNGSSSCGCYVQPLFSHYAPQSLPPKREILFRCISGGFSPMLDSILVNGLVISGSVALKSMDKKKKNARVLFISFALFPEEAEIQEKKLKLQQQLILKRQHSTLYSSQVHTDTPSLFQPTQKIKQENIQNEIQTQQFDQGQQYQYKSRIFTFQHTSSPERQSTVYVPIPSEQTILSGLYSFSASVDLESLINSEQQALDTLMNKIMTLRPTVIISTKSVALPLLQRMSKLKISTVINMPKLRVELIAHSLNARIAYASNELSEQCIGICDSWQCIDISGPKYAEERKRMYIQQHLSVNDIILDEELDELHLQNRMMQMDHIFGDYSSSGKIAETVEALMEIIESQKPEKEKKKEREKEKQKEKEKIKEKEKEKKMEKKKESERKKLEMKNKYLVEKEFIRQETEKQLNIKTHSIPVVQTIAFRGAPLDVLNLAANIGRS</sequence>
<dbReference type="SUPFAM" id="SSF52029">
    <property type="entry name" value="GroEL apical domain-like"/>
    <property type="match status" value="2"/>
</dbReference>
<gene>
    <name evidence="2" type="ORF">EZS28_000939</name>
</gene>
<protein>
    <submittedName>
        <fullName evidence="2">Uncharacterized protein</fullName>
    </submittedName>
</protein>
<dbReference type="EMBL" id="SNRW01000089">
    <property type="protein sequence ID" value="KAA6403530.1"/>
    <property type="molecule type" value="Genomic_DNA"/>
</dbReference>
<organism evidence="2 3">
    <name type="scientific">Streblomastix strix</name>
    <dbReference type="NCBI Taxonomy" id="222440"/>
    <lineage>
        <taxon>Eukaryota</taxon>
        <taxon>Metamonada</taxon>
        <taxon>Preaxostyla</taxon>
        <taxon>Oxymonadida</taxon>
        <taxon>Streblomastigidae</taxon>
        <taxon>Streblomastix</taxon>
    </lineage>
</organism>
<evidence type="ECO:0000313" key="3">
    <source>
        <dbReference type="Proteomes" id="UP000324800"/>
    </source>
</evidence>
<dbReference type="Proteomes" id="UP000324800">
    <property type="component" value="Unassembled WGS sequence"/>
</dbReference>
<reference evidence="2 3" key="1">
    <citation type="submission" date="2019-03" db="EMBL/GenBank/DDBJ databases">
        <title>Single cell metagenomics reveals metabolic interactions within the superorganism composed of flagellate Streblomastix strix and complex community of Bacteroidetes bacteria on its surface.</title>
        <authorList>
            <person name="Treitli S.C."/>
            <person name="Kolisko M."/>
            <person name="Husnik F."/>
            <person name="Keeling P."/>
            <person name="Hampl V."/>
        </authorList>
    </citation>
    <scope>NUCLEOTIDE SEQUENCE [LARGE SCALE GENOMIC DNA]</scope>
    <source>
        <strain evidence="2">ST1C</strain>
    </source>
</reference>
<dbReference type="AlphaFoldDB" id="A0A5J4X8F2"/>
<feature type="region of interest" description="Disordered" evidence="1">
    <location>
        <begin position="404"/>
        <end position="443"/>
    </location>
</feature>
<accession>A0A5J4X8F2</accession>
<dbReference type="InterPro" id="IPR027409">
    <property type="entry name" value="GroEL-like_apical_dom_sf"/>
</dbReference>